<comment type="caution">
    <text evidence="5">The sequence shown here is derived from an EMBL/GenBank/DDBJ whole genome shotgun (WGS) entry which is preliminary data.</text>
</comment>
<feature type="region of interest" description="Disordered" evidence="2">
    <location>
        <begin position="155"/>
        <end position="186"/>
    </location>
</feature>
<feature type="signal peptide" evidence="3">
    <location>
        <begin position="1"/>
        <end position="25"/>
    </location>
</feature>
<keyword evidence="3" id="KW-0732">Signal</keyword>
<dbReference type="PANTHER" id="PTHR30329:SF21">
    <property type="entry name" value="LIPOPROTEIN YIAD-RELATED"/>
    <property type="match status" value="1"/>
</dbReference>
<evidence type="ECO:0000256" key="2">
    <source>
        <dbReference type="SAM" id="MobiDB-lite"/>
    </source>
</evidence>
<evidence type="ECO:0000256" key="1">
    <source>
        <dbReference type="PROSITE-ProRule" id="PRU00473"/>
    </source>
</evidence>
<dbReference type="PANTHER" id="PTHR30329">
    <property type="entry name" value="STATOR ELEMENT OF FLAGELLAR MOTOR COMPLEX"/>
    <property type="match status" value="1"/>
</dbReference>
<dbReference type="GO" id="GO:0016020">
    <property type="term" value="C:membrane"/>
    <property type="evidence" value="ECO:0007669"/>
    <property type="project" value="UniProtKB-UniRule"/>
</dbReference>
<evidence type="ECO:0000256" key="3">
    <source>
        <dbReference type="SAM" id="SignalP"/>
    </source>
</evidence>
<dbReference type="EMBL" id="SAYU02000007">
    <property type="protein sequence ID" value="NHA67200.1"/>
    <property type="molecule type" value="Genomic_DNA"/>
</dbReference>
<name>A0A8T6R139_9MICO</name>
<dbReference type="PROSITE" id="PS51123">
    <property type="entry name" value="OMPA_2"/>
    <property type="match status" value="1"/>
</dbReference>
<evidence type="ECO:0000313" key="6">
    <source>
        <dbReference type="Proteomes" id="UP000287866"/>
    </source>
</evidence>
<feature type="domain" description="OmpA-like" evidence="4">
    <location>
        <begin position="69"/>
        <end position="186"/>
    </location>
</feature>
<organism evidence="5 6">
    <name type="scientific">Phycicoccus flavus</name>
    <dbReference type="NCBI Taxonomy" id="2502783"/>
    <lineage>
        <taxon>Bacteria</taxon>
        <taxon>Bacillati</taxon>
        <taxon>Actinomycetota</taxon>
        <taxon>Actinomycetes</taxon>
        <taxon>Micrococcales</taxon>
        <taxon>Intrasporangiaceae</taxon>
        <taxon>Phycicoccus</taxon>
    </lineage>
</organism>
<reference evidence="5" key="1">
    <citation type="submission" date="2020-03" db="EMBL/GenBank/DDBJ databases">
        <title>Phycicoccus flavus sp. nov., a novel endophytic actinobacterium isolated from branch of Kandelia candel.</title>
        <authorList>
            <person name="Tuo L."/>
        </authorList>
    </citation>
    <scope>NUCLEOTIDE SEQUENCE</scope>
    <source>
        <strain evidence="5">CMS6Z-2</strain>
    </source>
</reference>
<proteinExistence type="predicted"/>
<keyword evidence="1" id="KW-0472">Membrane</keyword>
<dbReference type="Gene3D" id="3.30.1330.60">
    <property type="entry name" value="OmpA-like domain"/>
    <property type="match status" value="1"/>
</dbReference>
<dbReference type="SUPFAM" id="SSF103088">
    <property type="entry name" value="OmpA-like"/>
    <property type="match status" value="1"/>
</dbReference>
<dbReference type="CDD" id="cd07185">
    <property type="entry name" value="OmpA_C-like"/>
    <property type="match status" value="1"/>
</dbReference>
<evidence type="ECO:0000313" key="5">
    <source>
        <dbReference type="EMBL" id="NHA67200.1"/>
    </source>
</evidence>
<dbReference type="InterPro" id="IPR006665">
    <property type="entry name" value="OmpA-like"/>
</dbReference>
<feature type="compositionally biased region" description="Basic and acidic residues" evidence="2">
    <location>
        <begin position="166"/>
        <end position="186"/>
    </location>
</feature>
<evidence type="ECO:0000259" key="4">
    <source>
        <dbReference type="PROSITE" id="PS51123"/>
    </source>
</evidence>
<sequence length="186" mass="19670">MRRASALVLAGAVAVLGPLAPAASADDLPVDRLPAPTEQQLAESVTALDPRVSQLEGRVTGLATETTDGGDEVITLASDILFAFDRSDLSPRAAARIRGLVEDVPRRARVSIGGHTDALGSVGYNLRLSTARARAVAAVVRRSRPDLRLTVRGFGETRPVAPNTRGGEDDPEGRAENRRVEIRYAG</sequence>
<dbReference type="AlphaFoldDB" id="A0A8T6R139"/>
<dbReference type="Proteomes" id="UP000287866">
    <property type="component" value="Unassembled WGS sequence"/>
</dbReference>
<dbReference type="Pfam" id="PF00691">
    <property type="entry name" value="OmpA"/>
    <property type="match status" value="1"/>
</dbReference>
<dbReference type="RefSeq" id="WP_165566227.1">
    <property type="nucleotide sequence ID" value="NZ_SAYU02000007.1"/>
</dbReference>
<feature type="chain" id="PRO_5035891139" evidence="3">
    <location>
        <begin position="26"/>
        <end position="186"/>
    </location>
</feature>
<dbReference type="InterPro" id="IPR036737">
    <property type="entry name" value="OmpA-like_sf"/>
</dbReference>
<gene>
    <name evidence="5" type="ORF">EPD83_003890</name>
</gene>
<protein>
    <submittedName>
        <fullName evidence="5">OmpA family protein</fullName>
    </submittedName>
</protein>
<keyword evidence="6" id="KW-1185">Reference proteome</keyword>
<dbReference type="InterPro" id="IPR050330">
    <property type="entry name" value="Bact_OuterMem_StrucFunc"/>
</dbReference>
<accession>A0A8T6R139</accession>